<evidence type="ECO:0000313" key="1">
    <source>
        <dbReference type="Ensembl" id="ENSEEEP00000018985.2"/>
    </source>
</evidence>
<proteinExistence type="predicted"/>
<dbReference type="SUPFAM" id="SSF52047">
    <property type="entry name" value="RNI-like"/>
    <property type="match status" value="1"/>
</dbReference>
<sequence length="166" mass="18611">MDRSHLSLDSLSLAEMVSPYETDLEDEEDGKNMSTAELYLQACTMVGVVPVRYFLRNLGSDTINLNHHGLGPLGGKAIAIALVTDVHTTTLELKDNFLLGEGARYIVEMLKANFTIQNLVLFVLIITTWTNNCWELRCSNMNSEHTILCSWLKLIIRKISKIPIVS</sequence>
<dbReference type="Ensembl" id="ENSEEET00000019196.2">
    <property type="protein sequence ID" value="ENSEEEP00000018985.2"/>
    <property type="gene ID" value="ENSEEEG00000009308.2"/>
</dbReference>
<dbReference type="OMA" id="LXLFLNP"/>
<reference evidence="2" key="1">
    <citation type="journal article" date="2014" name="Science">
        <title>Nonhuman genetics. Genomic basis for the convergent evolution of electric organs.</title>
        <authorList>
            <person name="Gallant J.R."/>
            <person name="Traeger L.L."/>
            <person name="Volkening J.D."/>
            <person name="Moffett H."/>
            <person name="Chen P.H."/>
            <person name="Novina C.D."/>
            <person name="Phillips G.N.Jr."/>
            <person name="Anand R."/>
            <person name="Wells G.B."/>
            <person name="Pinch M."/>
            <person name="Guth R."/>
            <person name="Unguez G.A."/>
            <person name="Albert J.S."/>
            <person name="Zakon H.H."/>
            <person name="Samanta M.P."/>
            <person name="Sussman M.R."/>
        </authorList>
    </citation>
    <scope>NUCLEOTIDE SEQUENCE [LARGE SCALE GENOMIC DNA]</scope>
</reference>
<reference evidence="1" key="4">
    <citation type="submission" date="2025-08" db="UniProtKB">
        <authorList>
            <consortium name="Ensembl"/>
        </authorList>
    </citation>
    <scope>IDENTIFICATION</scope>
</reference>
<organism evidence="1 2">
    <name type="scientific">Electrophorus electricus</name>
    <name type="common">Electric eel</name>
    <name type="synonym">Gymnotus electricus</name>
    <dbReference type="NCBI Taxonomy" id="8005"/>
    <lineage>
        <taxon>Eukaryota</taxon>
        <taxon>Metazoa</taxon>
        <taxon>Chordata</taxon>
        <taxon>Craniata</taxon>
        <taxon>Vertebrata</taxon>
        <taxon>Euteleostomi</taxon>
        <taxon>Actinopterygii</taxon>
        <taxon>Neopterygii</taxon>
        <taxon>Teleostei</taxon>
        <taxon>Ostariophysi</taxon>
        <taxon>Gymnotiformes</taxon>
        <taxon>Gymnotoidei</taxon>
        <taxon>Gymnotidae</taxon>
        <taxon>Electrophorus</taxon>
    </lineage>
</organism>
<dbReference type="InterPro" id="IPR052394">
    <property type="entry name" value="LRR-containing"/>
</dbReference>
<evidence type="ECO:0000313" key="2">
    <source>
        <dbReference type="Proteomes" id="UP000314983"/>
    </source>
</evidence>
<reference evidence="1" key="3">
    <citation type="submission" date="2020-05" db="EMBL/GenBank/DDBJ databases">
        <title>Electrophorus electricus (electric eel) genome, fEleEle1, primary haplotype.</title>
        <authorList>
            <person name="Myers G."/>
            <person name="Meyer A."/>
            <person name="Fedrigo O."/>
            <person name="Formenti G."/>
            <person name="Rhie A."/>
            <person name="Tracey A."/>
            <person name="Sims Y."/>
            <person name="Jarvis E.D."/>
        </authorList>
    </citation>
    <scope>NUCLEOTIDE SEQUENCE [LARGE SCALE GENOMIC DNA]</scope>
</reference>
<keyword evidence="2" id="KW-1185">Reference proteome</keyword>
<dbReference type="PANTHER" id="PTHR24114:SF49">
    <property type="entry name" value="LEUCINE-RICH REPEAT-CONTAINING PROTEIN 74A"/>
    <property type="match status" value="1"/>
</dbReference>
<dbReference type="Proteomes" id="UP000314983">
    <property type="component" value="Chromosome 13"/>
</dbReference>
<dbReference type="GeneTree" id="ENSGT00940000154297"/>
<accession>A0A4W4F5L2</accession>
<dbReference type="PANTHER" id="PTHR24114">
    <property type="entry name" value="LEUCINE RICH REPEAT FAMILY PROTEIN"/>
    <property type="match status" value="1"/>
</dbReference>
<name>A0A4W4F5L2_ELEEL</name>
<evidence type="ECO:0008006" key="3">
    <source>
        <dbReference type="Google" id="ProtNLM"/>
    </source>
</evidence>
<dbReference type="AlphaFoldDB" id="A0A4W4F5L2"/>
<dbReference type="InterPro" id="IPR032675">
    <property type="entry name" value="LRR_dom_sf"/>
</dbReference>
<dbReference type="STRING" id="8005.ENSEEEP00000018985"/>
<protein>
    <recommendedName>
        <fullName evidence="3">Leucine rich repeat containing 74A</fullName>
    </recommendedName>
</protein>
<reference evidence="1" key="5">
    <citation type="submission" date="2025-09" db="UniProtKB">
        <authorList>
            <consortium name="Ensembl"/>
        </authorList>
    </citation>
    <scope>IDENTIFICATION</scope>
</reference>
<reference evidence="2" key="2">
    <citation type="journal article" date="2017" name="Sci. Adv.">
        <title>A tail of two voltages: Proteomic comparison of the three electric organs of the electric eel.</title>
        <authorList>
            <person name="Traeger L.L."/>
            <person name="Sabat G."/>
            <person name="Barrett-Wilt G.A."/>
            <person name="Wells G.B."/>
            <person name="Sussman M.R."/>
        </authorList>
    </citation>
    <scope>NUCLEOTIDE SEQUENCE [LARGE SCALE GENOMIC DNA]</scope>
</reference>
<dbReference type="Gene3D" id="3.80.10.10">
    <property type="entry name" value="Ribonuclease Inhibitor"/>
    <property type="match status" value="1"/>
</dbReference>